<organism evidence="5 6">
    <name type="scientific">Lingula anatina</name>
    <name type="common">Brachiopod</name>
    <name type="synonym">Lingula unguis</name>
    <dbReference type="NCBI Taxonomy" id="7574"/>
    <lineage>
        <taxon>Eukaryota</taxon>
        <taxon>Metazoa</taxon>
        <taxon>Spiralia</taxon>
        <taxon>Lophotrochozoa</taxon>
        <taxon>Brachiopoda</taxon>
        <taxon>Linguliformea</taxon>
        <taxon>Lingulata</taxon>
        <taxon>Lingulida</taxon>
        <taxon>Linguloidea</taxon>
        <taxon>Lingulidae</taxon>
        <taxon>Lingula</taxon>
    </lineage>
</organism>
<evidence type="ECO:0000313" key="5">
    <source>
        <dbReference type="Proteomes" id="UP000085678"/>
    </source>
</evidence>
<dbReference type="Proteomes" id="UP000085678">
    <property type="component" value="Unplaced"/>
</dbReference>
<dbReference type="RefSeq" id="XP_013390462.1">
    <property type="nucleotide sequence ID" value="XM_013535008.1"/>
</dbReference>
<feature type="chain" id="PRO_5010200780" evidence="2">
    <location>
        <begin position="34"/>
        <end position="273"/>
    </location>
</feature>
<evidence type="ECO:0000256" key="1">
    <source>
        <dbReference type="ARBA" id="ARBA00023157"/>
    </source>
</evidence>
<dbReference type="Pfam" id="PF00094">
    <property type="entry name" value="VWD"/>
    <property type="match status" value="1"/>
</dbReference>
<evidence type="ECO:0000259" key="4">
    <source>
        <dbReference type="PROSITE" id="PS51233"/>
    </source>
</evidence>
<feature type="domain" description="VWFD" evidence="4">
    <location>
        <begin position="93"/>
        <end position="273"/>
    </location>
</feature>
<dbReference type="GeneID" id="106158891"/>
<sequence>MANFLQSRLPHFGVTRVLTVLFLTLALPVLVDGLCSQRPGQKQDQCCPGEDWECVYGTGSDSCFCDEVCYLYGTCCSDYQEYCLGDTSTQTGGQCIIRGDPHFKQFDGHQYHFSGLCTYILSDTLPGADEQFNITGTFIPNKPGSNRTMIQQVLIAVRGMAIQITTDGTVKVNNATIVATTTPQDVGNGVMLSLNPEDFPRTVVEVPDVVKVALTTPVGESRRRGHRAIITVPNAYAGQLNGLCGDFDGDSTDYANPCSGGPPAHCFVNGGSC</sequence>
<keyword evidence="2" id="KW-0732">Signal</keyword>
<proteinExistence type="predicted"/>
<evidence type="ECO:0000259" key="3">
    <source>
        <dbReference type="PROSITE" id="PS50958"/>
    </source>
</evidence>
<protein>
    <submittedName>
        <fullName evidence="6">IgGFc-binding protein-like</fullName>
    </submittedName>
</protein>
<accession>A0A1S3HWP3</accession>
<gene>
    <name evidence="6" type="primary">LOC106158891</name>
</gene>
<dbReference type="AlphaFoldDB" id="A0A1S3HWP3"/>
<dbReference type="InterPro" id="IPR001846">
    <property type="entry name" value="VWF_type-D"/>
</dbReference>
<dbReference type="PANTHER" id="PTHR46160">
    <property type="entry name" value="ALPHA-TECTORIN-RELATED"/>
    <property type="match status" value="1"/>
</dbReference>
<dbReference type="InParanoid" id="A0A1S3HWP3"/>
<dbReference type="SMART" id="SM00216">
    <property type="entry name" value="VWD"/>
    <property type="match status" value="1"/>
</dbReference>
<keyword evidence="1" id="KW-1015">Disulfide bond</keyword>
<dbReference type="KEGG" id="lak:106158891"/>
<dbReference type="PROSITE" id="PS51233">
    <property type="entry name" value="VWFD"/>
    <property type="match status" value="1"/>
</dbReference>
<dbReference type="InterPro" id="IPR001212">
    <property type="entry name" value="Somatomedin_B_dom"/>
</dbReference>
<evidence type="ECO:0000313" key="6">
    <source>
        <dbReference type="RefSeq" id="XP_013390462.1"/>
    </source>
</evidence>
<dbReference type="InterPro" id="IPR052749">
    <property type="entry name" value="Alpha-tectorin"/>
</dbReference>
<feature type="signal peptide" evidence="2">
    <location>
        <begin position="1"/>
        <end position="33"/>
    </location>
</feature>
<feature type="domain" description="SMB" evidence="3">
    <location>
        <begin position="42"/>
        <end position="88"/>
    </location>
</feature>
<name>A0A1S3HWP3_LINAN</name>
<dbReference type="PROSITE" id="PS50958">
    <property type="entry name" value="SMB_2"/>
    <property type="match status" value="1"/>
</dbReference>
<evidence type="ECO:0000256" key="2">
    <source>
        <dbReference type="SAM" id="SignalP"/>
    </source>
</evidence>
<dbReference type="PANTHER" id="PTHR46160:SF9">
    <property type="entry name" value="PROTEIN PRY2-RELATED"/>
    <property type="match status" value="1"/>
</dbReference>
<reference evidence="6" key="1">
    <citation type="submission" date="2025-08" db="UniProtKB">
        <authorList>
            <consortium name="RefSeq"/>
        </authorList>
    </citation>
    <scope>IDENTIFICATION</scope>
    <source>
        <tissue evidence="6">Gonads</tissue>
    </source>
</reference>
<keyword evidence="5" id="KW-1185">Reference proteome</keyword>
<dbReference type="OrthoDB" id="6236007at2759"/>
<dbReference type="PROSITE" id="PS00524">
    <property type="entry name" value="SMB_1"/>
    <property type="match status" value="1"/>
</dbReference>